<keyword evidence="5 7" id="KW-0931">ER-Golgi transport</keyword>
<dbReference type="GO" id="GO:0005783">
    <property type="term" value="C:endoplasmic reticulum"/>
    <property type="evidence" value="ECO:0007669"/>
    <property type="project" value="UniProtKB-SubCell"/>
</dbReference>
<evidence type="ECO:0000313" key="8">
    <source>
        <dbReference type="EMBL" id="CAD9711192.1"/>
    </source>
</evidence>
<evidence type="ECO:0000256" key="3">
    <source>
        <dbReference type="ARBA" id="ARBA00022448"/>
    </source>
</evidence>
<dbReference type="FunFam" id="3.30.1380.20:FF:000002">
    <property type="entry name" value="Trafficking protein particle complex subunit"/>
    <property type="match status" value="1"/>
</dbReference>
<evidence type="ECO:0000256" key="7">
    <source>
        <dbReference type="PIRNR" id="PIRNR017479"/>
    </source>
</evidence>
<dbReference type="EMBL" id="CP031034">
    <property type="protein sequence ID" value="QDZ17759.1"/>
    <property type="molecule type" value="Genomic_DNA"/>
</dbReference>
<evidence type="ECO:0000313" key="9">
    <source>
        <dbReference type="EMBL" id="QDZ17759.1"/>
    </source>
</evidence>
<dbReference type="Gene3D" id="3.30.1380.20">
    <property type="entry name" value="Trafficking protein particle complex subunit 3"/>
    <property type="match status" value="1"/>
</dbReference>
<dbReference type="InterPro" id="IPR007194">
    <property type="entry name" value="TRAPP_component"/>
</dbReference>
<protein>
    <recommendedName>
        <fullName evidence="7">Trafficking protein particle complex subunit</fullName>
    </recommendedName>
</protein>
<dbReference type="GO" id="GO:0006888">
    <property type="term" value="P:endoplasmic reticulum to Golgi vesicle-mediated transport"/>
    <property type="evidence" value="ECO:0007669"/>
    <property type="project" value="TreeGrafter"/>
</dbReference>
<dbReference type="CDD" id="cd14943">
    <property type="entry name" value="TRAPPC5_Trs31"/>
    <property type="match status" value="1"/>
</dbReference>
<evidence type="ECO:0000256" key="2">
    <source>
        <dbReference type="ARBA" id="ARBA00006218"/>
    </source>
</evidence>
<comment type="subunit">
    <text evidence="7">Part of the multisubunit TRAPP (transport protein particle) complex.</text>
</comment>
<dbReference type="GO" id="GO:1990072">
    <property type="term" value="C:TRAPPIII protein complex"/>
    <property type="evidence" value="ECO:0007669"/>
    <property type="project" value="TreeGrafter"/>
</dbReference>
<reference evidence="9 10" key="1">
    <citation type="submission" date="2018-07" db="EMBL/GenBank/DDBJ databases">
        <title>The complete nuclear genome of the prasinophyte Chloropicon primus (CCMP1205).</title>
        <authorList>
            <person name="Pombert J.-F."/>
            <person name="Otis C."/>
            <person name="Turmel M."/>
            <person name="Lemieux C."/>
        </authorList>
    </citation>
    <scope>NUCLEOTIDE SEQUENCE [LARGE SCALE GENOMIC DNA]</scope>
    <source>
        <strain evidence="9 10">CCMP1205</strain>
    </source>
</reference>
<evidence type="ECO:0000256" key="4">
    <source>
        <dbReference type="ARBA" id="ARBA00022824"/>
    </source>
</evidence>
<reference evidence="8" key="2">
    <citation type="submission" date="2021-01" db="EMBL/GenBank/DDBJ databases">
        <authorList>
            <person name="Corre E."/>
            <person name="Pelletier E."/>
            <person name="Niang G."/>
            <person name="Scheremetjew M."/>
            <person name="Finn R."/>
            <person name="Kale V."/>
            <person name="Holt S."/>
            <person name="Cochrane G."/>
            <person name="Meng A."/>
            <person name="Brown T."/>
            <person name="Cohen L."/>
        </authorList>
    </citation>
    <scope>NUCLEOTIDE SEQUENCE</scope>
    <source>
        <strain evidence="8">CCMP1205</strain>
    </source>
</reference>
<dbReference type="SUPFAM" id="SSF111126">
    <property type="entry name" value="Ligand-binding domain in the NO signalling and Golgi transport"/>
    <property type="match status" value="1"/>
</dbReference>
<dbReference type="OrthoDB" id="10254842at2759"/>
<evidence type="ECO:0000256" key="5">
    <source>
        <dbReference type="ARBA" id="ARBA00022892"/>
    </source>
</evidence>
<dbReference type="InterPro" id="IPR016696">
    <property type="entry name" value="TRAPP-I_su5"/>
</dbReference>
<dbReference type="PANTHER" id="PTHR20902:SF0">
    <property type="entry name" value="TRAFFICKING PROTEIN PARTICLE COMPLEX SUBUNIT 5"/>
    <property type="match status" value="1"/>
</dbReference>
<dbReference type="AlphaFoldDB" id="A0A5B8MBV6"/>
<dbReference type="Proteomes" id="UP000316726">
    <property type="component" value="Chromosome 1"/>
</dbReference>
<dbReference type="Pfam" id="PF04051">
    <property type="entry name" value="TRAPP"/>
    <property type="match status" value="1"/>
</dbReference>
<dbReference type="STRING" id="1764295.A0A5B8MBV6"/>
<keyword evidence="4 7" id="KW-0256">Endoplasmic reticulum</keyword>
<dbReference type="GO" id="GO:1990070">
    <property type="term" value="C:TRAPPI protein complex"/>
    <property type="evidence" value="ECO:0007669"/>
    <property type="project" value="TreeGrafter"/>
</dbReference>
<comment type="subcellular location">
    <subcellularLocation>
        <location evidence="1">Endoplasmic reticulum</location>
    </subcellularLocation>
    <subcellularLocation>
        <location evidence="7">Golgi apparatus</location>
        <location evidence="7">cis-Golgi network</location>
    </subcellularLocation>
</comment>
<sequence>MSQRGSVLPSLVDRHILTSKTRNDVGVGAFAFLFSEIVQYSQTRVSNVSELERKLADVGFDVGVRMLELLVHREKAGKRENRILGILSFLHTNVWKNLFGKTADSLEKGTSADDEYMISDHDLLVNRYISVPRDMGHLNCGAFAAGIVEGVLKSAGFPARVTAHSVASEGLSRPKTTILIKFAPEVIERDEKLGS</sequence>
<evidence type="ECO:0000256" key="6">
    <source>
        <dbReference type="ARBA" id="ARBA00023034"/>
    </source>
</evidence>
<dbReference type="PANTHER" id="PTHR20902">
    <property type="entry name" value="41-2 PROTEIN ANTIGEN-RELATED"/>
    <property type="match status" value="1"/>
</dbReference>
<evidence type="ECO:0000313" key="10">
    <source>
        <dbReference type="Proteomes" id="UP000316726"/>
    </source>
</evidence>
<evidence type="ECO:0000256" key="1">
    <source>
        <dbReference type="ARBA" id="ARBA00004240"/>
    </source>
</evidence>
<dbReference type="PIRSF" id="PIRSF017479">
    <property type="entry name" value="TRAPP_I_complex_Trs31"/>
    <property type="match status" value="1"/>
</dbReference>
<comment type="similarity">
    <text evidence="2 7">Belongs to the TRAPP small subunits family. BET3 subfamily.</text>
</comment>
<proteinExistence type="inferred from homology"/>
<accession>A0A5B8MBV6</accession>
<keyword evidence="3 7" id="KW-0813">Transport</keyword>
<name>A0A5B8MBV6_9CHLO</name>
<organism evidence="9 10">
    <name type="scientific">Chloropicon primus</name>
    <dbReference type="NCBI Taxonomy" id="1764295"/>
    <lineage>
        <taxon>Eukaryota</taxon>
        <taxon>Viridiplantae</taxon>
        <taxon>Chlorophyta</taxon>
        <taxon>Chloropicophyceae</taxon>
        <taxon>Chloropicales</taxon>
        <taxon>Chloropicaceae</taxon>
        <taxon>Chloropicon</taxon>
    </lineage>
</organism>
<dbReference type="EMBL" id="HBHL01000048">
    <property type="protein sequence ID" value="CAD9711192.1"/>
    <property type="molecule type" value="Transcribed_RNA"/>
</dbReference>
<dbReference type="InterPro" id="IPR024096">
    <property type="entry name" value="NO_sig/Golgi_transp_ligand-bd"/>
</dbReference>
<gene>
    <name evidence="9" type="ORF">A3770_01p02770</name>
    <name evidence="8" type="ORF">CPRI1469_LOCUS31</name>
</gene>
<keyword evidence="10" id="KW-1185">Reference proteome</keyword>
<dbReference type="GO" id="GO:1990071">
    <property type="term" value="C:TRAPPII protein complex"/>
    <property type="evidence" value="ECO:0007669"/>
    <property type="project" value="TreeGrafter"/>
</dbReference>
<keyword evidence="6 7" id="KW-0333">Golgi apparatus</keyword>